<protein>
    <recommendedName>
        <fullName evidence="9">Polyribonucleotide nucleotidyltransferase</fullName>
        <ecNumber evidence="9">2.7.7.8</ecNumber>
    </recommendedName>
    <alternativeName>
        <fullName evidence="9">Polynucleotide phosphorylase</fullName>
        <shortName evidence="9">PNPase</shortName>
    </alternativeName>
</protein>
<evidence type="ECO:0000256" key="5">
    <source>
        <dbReference type="ARBA" id="ARBA00022695"/>
    </source>
</evidence>
<dbReference type="FunFam" id="2.40.50.140:FF:000023">
    <property type="entry name" value="Polyribonucleotide nucleotidyltransferase"/>
    <property type="match status" value="1"/>
</dbReference>
<keyword evidence="3 9" id="KW-0963">Cytoplasm</keyword>
<dbReference type="PROSITE" id="PS50084">
    <property type="entry name" value="KH_TYPE_1"/>
    <property type="match status" value="1"/>
</dbReference>
<comment type="similarity">
    <text evidence="2 9">Belongs to the polyribonucleotide nucleotidyltransferase family.</text>
</comment>
<dbReference type="InterPro" id="IPR036345">
    <property type="entry name" value="ExoRNase_PH_dom2_sf"/>
</dbReference>
<dbReference type="Proteomes" id="UP000317691">
    <property type="component" value="Unassembled WGS sequence"/>
</dbReference>
<dbReference type="FunFam" id="3.30.1370.10:FF:000001">
    <property type="entry name" value="Polyribonucleotide nucleotidyltransferase"/>
    <property type="match status" value="1"/>
</dbReference>
<gene>
    <name evidence="9 12" type="primary">pnp</name>
    <name evidence="12" type="ORF">E6K79_07270</name>
</gene>
<dbReference type="InterPro" id="IPR012162">
    <property type="entry name" value="PNPase"/>
</dbReference>
<accession>A0A538TMI2</accession>
<dbReference type="SUPFAM" id="SSF50249">
    <property type="entry name" value="Nucleic acid-binding proteins"/>
    <property type="match status" value="1"/>
</dbReference>
<evidence type="ECO:0000256" key="2">
    <source>
        <dbReference type="ARBA" id="ARBA00007404"/>
    </source>
</evidence>
<dbReference type="PROSITE" id="PS50126">
    <property type="entry name" value="S1"/>
    <property type="match status" value="1"/>
</dbReference>
<evidence type="ECO:0000259" key="11">
    <source>
        <dbReference type="PROSITE" id="PS50126"/>
    </source>
</evidence>
<comment type="subcellular location">
    <subcellularLocation>
        <location evidence="1 9">Cytoplasm</location>
    </subcellularLocation>
</comment>
<dbReference type="PANTHER" id="PTHR11252">
    <property type="entry name" value="POLYRIBONUCLEOTIDE NUCLEOTIDYLTRANSFERASE"/>
    <property type="match status" value="1"/>
</dbReference>
<dbReference type="EC" id="2.7.7.8" evidence="9"/>
<evidence type="ECO:0000256" key="6">
    <source>
        <dbReference type="ARBA" id="ARBA00022723"/>
    </source>
</evidence>
<dbReference type="HAMAP" id="MF_01595">
    <property type="entry name" value="PNPase"/>
    <property type="match status" value="1"/>
</dbReference>
<dbReference type="Pfam" id="PF03726">
    <property type="entry name" value="PNPase"/>
    <property type="match status" value="1"/>
</dbReference>
<dbReference type="InterPro" id="IPR004088">
    <property type="entry name" value="KH_dom_type_1"/>
</dbReference>
<dbReference type="GO" id="GO:0005829">
    <property type="term" value="C:cytosol"/>
    <property type="evidence" value="ECO:0007669"/>
    <property type="project" value="TreeGrafter"/>
</dbReference>
<dbReference type="GO" id="GO:0006402">
    <property type="term" value="P:mRNA catabolic process"/>
    <property type="evidence" value="ECO:0007669"/>
    <property type="project" value="UniProtKB-UniRule"/>
</dbReference>
<dbReference type="Pfam" id="PF03725">
    <property type="entry name" value="RNase_PH_C"/>
    <property type="match status" value="1"/>
</dbReference>
<dbReference type="InterPro" id="IPR004087">
    <property type="entry name" value="KH_dom"/>
</dbReference>
<feature type="domain" description="S1 motif" evidence="11">
    <location>
        <begin position="618"/>
        <end position="686"/>
    </location>
</feature>
<comment type="cofactor">
    <cofactor evidence="9">
        <name>Mg(2+)</name>
        <dbReference type="ChEBI" id="CHEBI:18420"/>
    </cofactor>
</comment>
<evidence type="ECO:0000256" key="1">
    <source>
        <dbReference type="ARBA" id="ARBA00004496"/>
    </source>
</evidence>
<dbReference type="CDD" id="cd11364">
    <property type="entry name" value="RNase_PH_PNPase_2"/>
    <property type="match status" value="1"/>
</dbReference>
<keyword evidence="4 9" id="KW-0808">Transferase</keyword>
<feature type="compositionally biased region" description="Basic and acidic residues" evidence="10">
    <location>
        <begin position="709"/>
        <end position="727"/>
    </location>
</feature>
<dbReference type="NCBIfam" id="TIGR03591">
    <property type="entry name" value="polynuc_phos"/>
    <property type="match status" value="1"/>
</dbReference>
<keyword evidence="7 9" id="KW-0460">Magnesium</keyword>
<dbReference type="GO" id="GO:0004654">
    <property type="term" value="F:polyribonucleotide nucleotidyltransferase activity"/>
    <property type="evidence" value="ECO:0007669"/>
    <property type="project" value="UniProtKB-UniRule"/>
</dbReference>
<name>A0A538TMI2_UNCEI</name>
<evidence type="ECO:0000256" key="9">
    <source>
        <dbReference type="HAMAP-Rule" id="MF_01595"/>
    </source>
</evidence>
<dbReference type="NCBIfam" id="NF008805">
    <property type="entry name" value="PRK11824.1"/>
    <property type="match status" value="1"/>
</dbReference>
<dbReference type="GO" id="GO:0000175">
    <property type="term" value="F:3'-5'-RNA exonuclease activity"/>
    <property type="evidence" value="ECO:0007669"/>
    <property type="project" value="TreeGrafter"/>
</dbReference>
<dbReference type="Pfam" id="PF00575">
    <property type="entry name" value="S1"/>
    <property type="match status" value="1"/>
</dbReference>
<dbReference type="GO" id="GO:0003723">
    <property type="term" value="F:RNA binding"/>
    <property type="evidence" value="ECO:0007669"/>
    <property type="project" value="UniProtKB-UniRule"/>
</dbReference>
<comment type="caution">
    <text evidence="12">The sequence shown here is derived from an EMBL/GenBank/DDBJ whole genome shotgun (WGS) entry which is preliminary data.</text>
</comment>
<dbReference type="Pfam" id="PF00013">
    <property type="entry name" value="KH_1"/>
    <property type="match status" value="1"/>
</dbReference>
<keyword evidence="5 9" id="KW-0548">Nucleotidyltransferase</keyword>
<dbReference type="InterPro" id="IPR003029">
    <property type="entry name" value="S1_domain"/>
</dbReference>
<dbReference type="Gene3D" id="3.30.1370.10">
    <property type="entry name" value="K Homology domain, type 1"/>
    <property type="match status" value="1"/>
</dbReference>
<dbReference type="GO" id="GO:0000287">
    <property type="term" value="F:magnesium ion binding"/>
    <property type="evidence" value="ECO:0007669"/>
    <property type="project" value="UniProtKB-UniRule"/>
</dbReference>
<dbReference type="AlphaFoldDB" id="A0A538TMI2"/>
<evidence type="ECO:0000256" key="4">
    <source>
        <dbReference type="ARBA" id="ARBA00022679"/>
    </source>
</evidence>
<dbReference type="Pfam" id="PF01138">
    <property type="entry name" value="RNase_PH"/>
    <property type="match status" value="2"/>
</dbReference>
<organism evidence="12 13">
    <name type="scientific">Eiseniibacteriota bacterium</name>
    <dbReference type="NCBI Taxonomy" id="2212470"/>
    <lineage>
        <taxon>Bacteria</taxon>
        <taxon>Candidatus Eiseniibacteriota</taxon>
    </lineage>
</organism>
<comment type="function">
    <text evidence="9">Involved in mRNA degradation. Catalyzes the phosphorolysis of single-stranded polyribonucleotides processively in the 3'- to 5'-direction.</text>
</comment>
<dbReference type="PIRSF" id="PIRSF005499">
    <property type="entry name" value="PNPase"/>
    <property type="match status" value="1"/>
</dbReference>
<comment type="catalytic activity">
    <reaction evidence="9">
        <text>RNA(n+1) + phosphate = RNA(n) + a ribonucleoside 5'-diphosphate</text>
        <dbReference type="Rhea" id="RHEA:22096"/>
        <dbReference type="Rhea" id="RHEA-COMP:14527"/>
        <dbReference type="Rhea" id="RHEA-COMP:17342"/>
        <dbReference type="ChEBI" id="CHEBI:43474"/>
        <dbReference type="ChEBI" id="CHEBI:57930"/>
        <dbReference type="ChEBI" id="CHEBI:140395"/>
        <dbReference type="EC" id="2.7.7.8"/>
    </reaction>
</comment>
<dbReference type="GO" id="GO:0006396">
    <property type="term" value="P:RNA processing"/>
    <property type="evidence" value="ECO:0007669"/>
    <property type="project" value="InterPro"/>
</dbReference>
<dbReference type="InterPro" id="IPR027408">
    <property type="entry name" value="PNPase/RNase_PH_dom_sf"/>
</dbReference>
<dbReference type="CDD" id="cd04472">
    <property type="entry name" value="S1_PNPase"/>
    <property type="match status" value="1"/>
</dbReference>
<dbReference type="InterPro" id="IPR012340">
    <property type="entry name" value="NA-bd_OB-fold"/>
</dbReference>
<dbReference type="CDD" id="cd02393">
    <property type="entry name" value="KH-I_PNPase"/>
    <property type="match status" value="1"/>
</dbReference>
<proteinExistence type="inferred from homology"/>
<dbReference type="InterPro" id="IPR015848">
    <property type="entry name" value="PNPase_PH_RNA-bd_bac/org-type"/>
</dbReference>
<dbReference type="EMBL" id="VBOZ01000017">
    <property type="protein sequence ID" value="TMQ64830.1"/>
    <property type="molecule type" value="Genomic_DNA"/>
</dbReference>
<dbReference type="SMART" id="SM00322">
    <property type="entry name" value="KH"/>
    <property type="match status" value="1"/>
</dbReference>
<evidence type="ECO:0000256" key="7">
    <source>
        <dbReference type="ARBA" id="ARBA00022842"/>
    </source>
</evidence>
<feature type="region of interest" description="Disordered" evidence="10">
    <location>
        <begin position="684"/>
        <end position="727"/>
    </location>
</feature>
<dbReference type="SUPFAM" id="SSF55666">
    <property type="entry name" value="Ribonuclease PH domain 2-like"/>
    <property type="match status" value="2"/>
</dbReference>
<dbReference type="InterPro" id="IPR001247">
    <property type="entry name" value="ExoRNase_PH_dom1"/>
</dbReference>
<evidence type="ECO:0000256" key="3">
    <source>
        <dbReference type="ARBA" id="ARBA00022490"/>
    </source>
</evidence>
<keyword evidence="6 9" id="KW-0479">Metal-binding</keyword>
<reference evidence="12 13" key="1">
    <citation type="journal article" date="2019" name="Nat. Microbiol.">
        <title>Mediterranean grassland soil C-N compound turnover is dependent on rainfall and depth, and is mediated by genomically divergent microorganisms.</title>
        <authorList>
            <person name="Diamond S."/>
            <person name="Andeer P.F."/>
            <person name="Li Z."/>
            <person name="Crits-Christoph A."/>
            <person name="Burstein D."/>
            <person name="Anantharaman K."/>
            <person name="Lane K.R."/>
            <person name="Thomas B.C."/>
            <person name="Pan C."/>
            <person name="Northen T.R."/>
            <person name="Banfield J.F."/>
        </authorList>
    </citation>
    <scope>NUCLEOTIDE SEQUENCE [LARGE SCALE GENOMIC DNA]</scope>
    <source>
        <strain evidence="12">WS_9</strain>
    </source>
</reference>
<dbReference type="SUPFAM" id="SSF54791">
    <property type="entry name" value="Eukaryotic type KH-domain (KH-domain type I)"/>
    <property type="match status" value="1"/>
</dbReference>
<evidence type="ECO:0000313" key="12">
    <source>
        <dbReference type="EMBL" id="TMQ64830.1"/>
    </source>
</evidence>
<sequence>MPESVSLELGGRPYSIQVGKVAKQASGATWIQYGETVILTAAVASKDPIDKDFFPLSVEYREKTYAAGKIPGGFFKREGRPTEKEILSSRLIDRPLRPLFPDGYRNEIQIMSTVLSSDQANDSDVLGITGASAALMVSDIPFPEPVSAVRVGLVEGKLVLNPTFAELVESTLDLVVAATDTNIVMVEAGAREVAESKIVEAFEFAHQAIRQLNKLQHELKARVGKPKRAFPLPQRDETLVKAITSTFGDKVKTANKIAEKKARQDGLDAVLQEAVTRFEESHPGSAKTVKQVIGEIEEREVRHLIVSEQRRPDGRGFDDIRNVTAETGILPRTHGSSLFTRGQTQALVVATLGTKVDEQRVEELEGQSWKSYMLHYNFPPYSVGEVRPFRGPGRREIGHGALAERSIEPLIPTDVDFPYTIRIVSDILESNGSSSMATVCGGSLALMDAGVPIKAHVAGVAMGLVKEGDKFAILTDIQGVEDHLGDMDFKVAGTRAGVTALQMDIKIAGVSYQLMADALEKARKARMHLLDIMETAIAKPRAELSPYAPRIYIMMIDPDKIREVIGPGGKMIKKISAETGTQIDIEDSGEIRIAAFSGADGDRAREIIRSITEDPEIGRIYQGTVRRVVPFGAFVEISPGKDGLVHISELEDRRVERVEDVINEGDSVLVKVIGIDREGKIKLSRKQALPGHENDPVVAASDPRGGRGGGRDGGRDGARRRPEPSRR</sequence>
<dbReference type="CDD" id="cd11363">
    <property type="entry name" value="RNase_PH_PNPase_1"/>
    <property type="match status" value="1"/>
</dbReference>
<evidence type="ECO:0000256" key="10">
    <source>
        <dbReference type="SAM" id="MobiDB-lite"/>
    </source>
</evidence>
<dbReference type="FunFam" id="3.30.230.70:FF:000001">
    <property type="entry name" value="Polyribonucleotide nucleotidyltransferase"/>
    <property type="match status" value="1"/>
</dbReference>
<dbReference type="SUPFAM" id="SSF54211">
    <property type="entry name" value="Ribosomal protein S5 domain 2-like"/>
    <property type="match status" value="2"/>
</dbReference>
<evidence type="ECO:0000256" key="8">
    <source>
        <dbReference type="ARBA" id="ARBA00022884"/>
    </source>
</evidence>
<dbReference type="InterPro" id="IPR020568">
    <property type="entry name" value="Ribosomal_Su5_D2-typ_SF"/>
</dbReference>
<dbReference type="Gene3D" id="2.40.50.140">
    <property type="entry name" value="Nucleic acid-binding proteins"/>
    <property type="match status" value="1"/>
</dbReference>
<dbReference type="Gene3D" id="3.30.230.70">
    <property type="entry name" value="GHMP Kinase, N-terminal domain"/>
    <property type="match status" value="2"/>
</dbReference>
<dbReference type="InterPro" id="IPR015847">
    <property type="entry name" value="ExoRNase_PH_dom2"/>
</dbReference>
<feature type="binding site" evidence="9">
    <location>
        <position position="488"/>
    </location>
    <ligand>
        <name>Mg(2+)</name>
        <dbReference type="ChEBI" id="CHEBI:18420"/>
    </ligand>
</feature>
<dbReference type="PANTHER" id="PTHR11252:SF0">
    <property type="entry name" value="POLYRIBONUCLEOTIDE NUCLEOTIDYLTRANSFERASE 1, MITOCHONDRIAL"/>
    <property type="match status" value="1"/>
</dbReference>
<evidence type="ECO:0000313" key="13">
    <source>
        <dbReference type="Proteomes" id="UP000317691"/>
    </source>
</evidence>
<dbReference type="InterPro" id="IPR036612">
    <property type="entry name" value="KH_dom_type_1_sf"/>
</dbReference>
<dbReference type="FunFam" id="3.30.230.70:FF:000002">
    <property type="entry name" value="Polyribonucleotide nucleotidyltransferase"/>
    <property type="match status" value="1"/>
</dbReference>
<dbReference type="SMART" id="SM00316">
    <property type="entry name" value="S1"/>
    <property type="match status" value="1"/>
</dbReference>
<feature type="binding site" evidence="9">
    <location>
        <position position="482"/>
    </location>
    <ligand>
        <name>Mg(2+)</name>
        <dbReference type="ChEBI" id="CHEBI:18420"/>
    </ligand>
</feature>
<keyword evidence="8 9" id="KW-0694">RNA-binding</keyword>